<dbReference type="Gene3D" id="3.40.30.10">
    <property type="entry name" value="Glutaredoxin"/>
    <property type="match status" value="1"/>
</dbReference>
<keyword evidence="5" id="KW-1185">Reference proteome</keyword>
<dbReference type="CDD" id="cd02968">
    <property type="entry name" value="SCO"/>
    <property type="match status" value="1"/>
</dbReference>
<feature type="domain" description="Thioredoxin" evidence="3">
    <location>
        <begin position="46"/>
        <end position="223"/>
    </location>
</feature>
<gene>
    <name evidence="4" type="ORF">J2X05_000013</name>
</gene>
<keyword evidence="2" id="KW-0186">Copper</keyword>
<dbReference type="Proteomes" id="UP001253595">
    <property type="component" value="Unassembled WGS sequence"/>
</dbReference>
<name>A0ABU1US97_9GAMM</name>
<reference evidence="4 5" key="1">
    <citation type="submission" date="2023-07" db="EMBL/GenBank/DDBJ databases">
        <title>Sorghum-associated microbial communities from plants grown in Nebraska, USA.</title>
        <authorList>
            <person name="Schachtman D."/>
        </authorList>
    </citation>
    <scope>NUCLEOTIDE SEQUENCE [LARGE SCALE GENOMIC DNA]</scope>
    <source>
        <strain evidence="4 5">BE190</strain>
    </source>
</reference>
<evidence type="ECO:0000259" key="3">
    <source>
        <dbReference type="PROSITE" id="PS51352"/>
    </source>
</evidence>
<dbReference type="PROSITE" id="PS51352">
    <property type="entry name" value="THIOREDOXIN_2"/>
    <property type="match status" value="1"/>
</dbReference>
<evidence type="ECO:0000313" key="5">
    <source>
        <dbReference type="Proteomes" id="UP001253595"/>
    </source>
</evidence>
<evidence type="ECO:0000256" key="2">
    <source>
        <dbReference type="ARBA" id="ARBA00023008"/>
    </source>
</evidence>
<comment type="caution">
    <text evidence="4">The sequence shown here is derived from an EMBL/GenBank/DDBJ whole genome shotgun (WGS) entry which is preliminary data.</text>
</comment>
<evidence type="ECO:0000256" key="1">
    <source>
        <dbReference type="ARBA" id="ARBA00010996"/>
    </source>
</evidence>
<dbReference type="PANTHER" id="PTHR12151:SF25">
    <property type="entry name" value="LINALOOL DEHYDRATASE_ISOMERASE DOMAIN-CONTAINING PROTEIN"/>
    <property type="match status" value="1"/>
</dbReference>
<organism evidence="4 5">
    <name type="scientific">Cellvibrio fibrivorans</name>
    <dbReference type="NCBI Taxonomy" id="126350"/>
    <lineage>
        <taxon>Bacteria</taxon>
        <taxon>Pseudomonadati</taxon>
        <taxon>Pseudomonadota</taxon>
        <taxon>Gammaproteobacteria</taxon>
        <taxon>Cellvibrionales</taxon>
        <taxon>Cellvibrionaceae</taxon>
        <taxon>Cellvibrio</taxon>
    </lineage>
</organism>
<dbReference type="SUPFAM" id="SSF52833">
    <property type="entry name" value="Thioredoxin-like"/>
    <property type="match status" value="1"/>
</dbReference>
<dbReference type="InterPro" id="IPR003782">
    <property type="entry name" value="SCO1/SenC"/>
</dbReference>
<dbReference type="RefSeq" id="WP_310067092.1">
    <property type="nucleotide sequence ID" value="NZ_JAVDVX010000001.1"/>
</dbReference>
<dbReference type="EMBL" id="JAVDVX010000001">
    <property type="protein sequence ID" value="MDR7088010.1"/>
    <property type="molecule type" value="Genomic_DNA"/>
</dbReference>
<protein>
    <submittedName>
        <fullName evidence="4">Protein SCO1/2</fullName>
    </submittedName>
</protein>
<dbReference type="PANTHER" id="PTHR12151">
    <property type="entry name" value="ELECTRON TRANSPORT PROTIN SCO1/SENC FAMILY MEMBER"/>
    <property type="match status" value="1"/>
</dbReference>
<comment type="similarity">
    <text evidence="1">Belongs to the SCO1/2 family.</text>
</comment>
<evidence type="ECO:0000313" key="4">
    <source>
        <dbReference type="EMBL" id="MDR7088010.1"/>
    </source>
</evidence>
<dbReference type="InterPro" id="IPR036249">
    <property type="entry name" value="Thioredoxin-like_sf"/>
</dbReference>
<dbReference type="Pfam" id="PF02630">
    <property type="entry name" value="SCO1-SenC"/>
    <property type="match status" value="1"/>
</dbReference>
<dbReference type="InterPro" id="IPR013766">
    <property type="entry name" value="Thioredoxin_domain"/>
</dbReference>
<proteinExistence type="inferred from homology"/>
<sequence length="224" mass="24624">MLNKPGHKKRWQLLYAVAIVASLGLGVVLGAQQFSAASPLAAAQLLPAPKTLPEFTLENHRSEAVGVNVFRHRWSLVFFGFTSCPDFCPLELQKLAKLLNLMGAGDELQVVFVSVDPERDGQEKLANYVGFFHPQILGLRGSNLALANFAQFFGAAYDRSAIVESKLITIPAGINLPTNVGEQYQVNHSTRVFVVNPQGEFIGSFTSPYELEEMLSDMQKLMGR</sequence>
<accession>A0ABU1US97</accession>